<dbReference type="AlphaFoldDB" id="A0A1L3ZSE8"/>
<keyword evidence="2" id="KW-1185">Reference proteome</keyword>
<dbReference type="Proteomes" id="UP000182063">
    <property type="component" value="Chromosome"/>
</dbReference>
<dbReference type="KEGG" id="sphj:BSL82_03835"/>
<proteinExistence type="predicted"/>
<evidence type="ECO:0000313" key="1">
    <source>
        <dbReference type="EMBL" id="API58548.1"/>
    </source>
</evidence>
<reference evidence="2" key="1">
    <citation type="submission" date="2016-11" db="EMBL/GenBank/DDBJ databases">
        <title>Complete Genome Sequence of alachlor-degrading Sphingomonas sp. strain JJ-A5.</title>
        <authorList>
            <person name="Lee H."/>
            <person name="Ka J.-O."/>
        </authorList>
    </citation>
    <scope>NUCLEOTIDE SEQUENCE [LARGE SCALE GENOMIC DNA]</scope>
    <source>
        <strain evidence="2">JJ-A5</strain>
    </source>
</reference>
<dbReference type="RefSeq" id="WP_072596115.1">
    <property type="nucleotide sequence ID" value="NZ_CP018221.1"/>
</dbReference>
<name>A0A1L3ZSE8_9SPHN</name>
<accession>A0A1L3ZSE8</accession>
<protein>
    <submittedName>
        <fullName evidence="1">Uncharacterized protein</fullName>
    </submittedName>
</protein>
<gene>
    <name evidence="1" type="ORF">BSL82_03835</name>
</gene>
<evidence type="ECO:0000313" key="2">
    <source>
        <dbReference type="Proteomes" id="UP000182063"/>
    </source>
</evidence>
<sequence length="101" mass="11886">MSVQRYVFRYKPHETVESYRTKYDQYSWLEHLPPERRQVRAEESYGLHIATYGSRPYEKEGGGLTTELSEAKLIGWRSAKKWKAMAHRGDLLPAKIVLEVE</sequence>
<dbReference type="STRING" id="1921510.BSL82_03835"/>
<dbReference type="EMBL" id="CP018221">
    <property type="protein sequence ID" value="API58548.1"/>
    <property type="molecule type" value="Genomic_DNA"/>
</dbReference>
<organism evidence="1 2">
    <name type="scientific">Tardibacter chloracetimidivorans</name>
    <dbReference type="NCBI Taxonomy" id="1921510"/>
    <lineage>
        <taxon>Bacteria</taxon>
        <taxon>Pseudomonadati</taxon>
        <taxon>Pseudomonadota</taxon>
        <taxon>Alphaproteobacteria</taxon>
        <taxon>Sphingomonadales</taxon>
        <taxon>Sphingomonadaceae</taxon>
        <taxon>Tardibacter</taxon>
    </lineage>
</organism>